<dbReference type="EMBL" id="CP002069">
    <property type="protein sequence ID" value="ADI73484.1"/>
    <property type="molecule type" value="Genomic_DNA"/>
</dbReference>
<reference evidence="1 2" key="1">
    <citation type="submission" date="2010-06" db="EMBL/GenBank/DDBJ databases">
        <title>Complete sequence chromosome of Methanohalobium evestigatum Z-7303.</title>
        <authorList>
            <consortium name="US DOE Joint Genome Institute"/>
            <person name="Lucas S."/>
            <person name="Copeland A."/>
            <person name="Lapidus A."/>
            <person name="Cheng J.-F."/>
            <person name="Bruce D."/>
            <person name="Goodwin L."/>
            <person name="Pitluck S."/>
            <person name="Saunders E."/>
            <person name="Detter J.C."/>
            <person name="Han C."/>
            <person name="Tapia R."/>
            <person name="Land M."/>
            <person name="Hauser L."/>
            <person name="Kyrpides N."/>
            <person name="Mikhailova N."/>
            <person name="Sieprawska-Lupa M."/>
            <person name="Whitman W.B."/>
            <person name="Anderson I."/>
            <person name="Woyke T."/>
        </authorList>
    </citation>
    <scope>NUCLEOTIDE SEQUENCE [LARGE SCALE GENOMIC DNA]</scope>
    <source>
        <strain evidence="2">ATCC BAA-1072 / DSM 3721 / NBRC 107634 / OCM 161 / Z-7303</strain>
    </source>
</reference>
<dbReference type="KEGG" id="mev:Metev_0573"/>
<organism evidence="1 2">
    <name type="scientific">Methanohalobium evestigatum (strain ATCC BAA-1072 / DSM 3721 / NBRC 107634 / OCM 161 / Z-7303)</name>
    <dbReference type="NCBI Taxonomy" id="644295"/>
    <lineage>
        <taxon>Archaea</taxon>
        <taxon>Methanobacteriati</taxon>
        <taxon>Methanobacteriota</taxon>
        <taxon>Stenosarchaea group</taxon>
        <taxon>Methanomicrobia</taxon>
        <taxon>Methanosarcinales</taxon>
        <taxon>Methanosarcinaceae</taxon>
        <taxon>Methanohalobium</taxon>
    </lineage>
</organism>
<dbReference type="GeneID" id="9346195"/>
<dbReference type="OrthoDB" id="140697at2157"/>
<evidence type="ECO:0000313" key="2">
    <source>
        <dbReference type="Proteomes" id="UP000000391"/>
    </source>
</evidence>
<evidence type="ECO:0000313" key="1">
    <source>
        <dbReference type="EMBL" id="ADI73484.1"/>
    </source>
</evidence>
<dbReference type="HOGENOM" id="CLU_138954_0_0_2"/>
<name>D7E8E2_METEZ</name>
<protein>
    <recommendedName>
        <fullName evidence="3">Rubrerythrin diiron-binding domain-containing protein</fullName>
    </recommendedName>
</protein>
<dbReference type="RefSeq" id="WP_013194052.1">
    <property type="nucleotide sequence ID" value="NC_014253.1"/>
</dbReference>
<dbReference type="Proteomes" id="UP000000391">
    <property type="component" value="Chromosome"/>
</dbReference>
<dbReference type="AlphaFoldDB" id="D7E8E2"/>
<accession>D7E8E2</accession>
<evidence type="ECO:0008006" key="3">
    <source>
        <dbReference type="Google" id="ProtNLM"/>
    </source>
</evidence>
<gene>
    <name evidence="1" type="ordered locus">Metev_0573</name>
</gene>
<proteinExistence type="predicted"/>
<sequence length="161" mass="18969">MTGIKSKNGLIDQIKKNYWIEADMEQLVIWETRIKLKGDEKESLDTLAYESEEHKFLLEKWIEIMNLSIPETRPRGIPEENFDFSNLDSSQMFDVIQNYEIILRDSYTDLRDIDEPLLKKLVPDESYIDDFRSDMDELVSEEQNHINICQSHIGGFKSIYG</sequence>
<keyword evidence="2" id="KW-1185">Reference proteome</keyword>